<feature type="compositionally biased region" description="Basic and acidic residues" evidence="1">
    <location>
        <begin position="52"/>
        <end position="87"/>
    </location>
</feature>
<dbReference type="AlphaFoldDB" id="A0A8H4T4G9"/>
<protein>
    <submittedName>
        <fullName evidence="3">Uncharacterized protein</fullName>
    </submittedName>
</protein>
<keyword evidence="4" id="KW-1185">Reference proteome</keyword>
<feature type="region of interest" description="Disordered" evidence="1">
    <location>
        <begin position="28"/>
        <end position="87"/>
    </location>
</feature>
<evidence type="ECO:0000313" key="3">
    <source>
        <dbReference type="EMBL" id="KAF4951165.1"/>
    </source>
</evidence>
<comment type="caution">
    <text evidence="3">The sequence shown here is derived from an EMBL/GenBank/DDBJ whole genome shotgun (WGS) entry which is preliminary data.</text>
</comment>
<evidence type="ECO:0000256" key="1">
    <source>
        <dbReference type="SAM" id="MobiDB-lite"/>
    </source>
</evidence>
<dbReference type="OrthoDB" id="5055957at2759"/>
<reference evidence="3" key="2">
    <citation type="submission" date="2020-05" db="EMBL/GenBank/DDBJ databases">
        <authorList>
            <person name="Kim H.-S."/>
            <person name="Proctor R.H."/>
            <person name="Brown D.W."/>
        </authorList>
    </citation>
    <scope>NUCLEOTIDE SEQUENCE</scope>
    <source>
        <strain evidence="3">NRRL 45417</strain>
    </source>
</reference>
<name>A0A8H4T4G9_9HYPO</name>
<organism evidence="3 4">
    <name type="scientific">Fusarium gaditjirri</name>
    <dbReference type="NCBI Taxonomy" id="282569"/>
    <lineage>
        <taxon>Eukaryota</taxon>
        <taxon>Fungi</taxon>
        <taxon>Dikarya</taxon>
        <taxon>Ascomycota</taxon>
        <taxon>Pezizomycotina</taxon>
        <taxon>Sordariomycetes</taxon>
        <taxon>Hypocreomycetidae</taxon>
        <taxon>Hypocreales</taxon>
        <taxon>Nectriaceae</taxon>
        <taxon>Fusarium</taxon>
        <taxon>Fusarium nisikadoi species complex</taxon>
    </lineage>
</organism>
<gene>
    <name evidence="3" type="ORF">FGADI_7655</name>
</gene>
<feature type="compositionally biased region" description="Basic and acidic residues" evidence="1">
    <location>
        <begin position="28"/>
        <end position="38"/>
    </location>
</feature>
<keyword evidence="2" id="KW-0732">Signal</keyword>
<dbReference type="Proteomes" id="UP000604273">
    <property type="component" value="Unassembled WGS sequence"/>
</dbReference>
<feature type="signal peptide" evidence="2">
    <location>
        <begin position="1"/>
        <end position="19"/>
    </location>
</feature>
<proteinExistence type="predicted"/>
<reference evidence="3" key="1">
    <citation type="journal article" date="2020" name="BMC Genomics">
        <title>Correction to: Identification and distribution of gene clusters required for synthesis of sphingolipid metabolism inhibitors in diverse species of the filamentous fungus Fusarium.</title>
        <authorList>
            <person name="Kim H.S."/>
            <person name="Lohmar J.M."/>
            <person name="Busman M."/>
            <person name="Brown D.W."/>
            <person name="Naumann T.A."/>
            <person name="Divon H.H."/>
            <person name="Lysoe E."/>
            <person name="Uhlig S."/>
            <person name="Proctor R.H."/>
        </authorList>
    </citation>
    <scope>NUCLEOTIDE SEQUENCE</scope>
    <source>
        <strain evidence="3">NRRL 45417</strain>
    </source>
</reference>
<evidence type="ECO:0000313" key="4">
    <source>
        <dbReference type="Proteomes" id="UP000604273"/>
    </source>
</evidence>
<accession>A0A8H4T4G9</accession>
<evidence type="ECO:0000256" key="2">
    <source>
        <dbReference type="SAM" id="SignalP"/>
    </source>
</evidence>
<feature type="chain" id="PRO_5034889321" evidence="2">
    <location>
        <begin position="20"/>
        <end position="120"/>
    </location>
</feature>
<dbReference type="EMBL" id="JABFAI010000186">
    <property type="protein sequence ID" value="KAF4951165.1"/>
    <property type="molecule type" value="Genomic_DNA"/>
</dbReference>
<sequence length="120" mass="13517">MRYNCYLLIFIAFAITALALPTKKTADNSKWVPDKYESEGANFDHGQWVPKGYEKKKDDGSWHPSKYEGKGTGLDDGKGTLTKYPDDKSKIRRDKVDTIDDESGSLESTRVRVPSLKVLS</sequence>